<sequence length="261" mass="28223">MTSLLELDGIAIRYGGNTVLSGLTLSIDSGEIVGLLGPNGSGKSTVLNAVTGFTPLASGSIRFDGRRIDPLAPHRIAQRGIRRTFQLPSMPTRMSVLELTMTASSEHHQLCAALLRGRATRRIEHATHARASALLEQLKLTAVAHLPAASISGGQKKLLSIACAMMTEPKLLLLDEPTAGVHPNLRGELIDELRRIHGLGVTLVVIEHDMHFIRELCERCVVLDRGAAIANCKPAELDKNRRVLDAYLGRAHRTARPLEAP</sequence>
<keyword evidence="1" id="KW-0813">Transport</keyword>
<dbReference type="Proteomes" id="UP000185151">
    <property type="component" value="Unassembled WGS sequence"/>
</dbReference>
<reference evidence="7 8" key="1">
    <citation type="submission" date="2016-11" db="EMBL/GenBank/DDBJ databases">
        <authorList>
            <person name="Jaros S."/>
            <person name="Januszkiewicz K."/>
            <person name="Wedrychowicz H."/>
        </authorList>
    </citation>
    <scope>NUCLEOTIDE SEQUENCE [LARGE SCALE GENOMIC DNA]</scope>
    <source>
        <strain evidence="7 8">GAS95</strain>
    </source>
</reference>
<dbReference type="InterPro" id="IPR027417">
    <property type="entry name" value="P-loop_NTPase"/>
</dbReference>
<evidence type="ECO:0000313" key="7">
    <source>
        <dbReference type="EMBL" id="SIO38625.1"/>
    </source>
</evidence>
<dbReference type="Pfam" id="PF00005">
    <property type="entry name" value="ABC_tran"/>
    <property type="match status" value="1"/>
</dbReference>
<gene>
    <name evidence="7" type="ORF">SAMN05444165_2739</name>
</gene>
<keyword evidence="2" id="KW-1003">Cell membrane</keyword>
<keyword evidence="3" id="KW-0472">Membrane</keyword>
<dbReference type="InterPro" id="IPR051120">
    <property type="entry name" value="ABC_AA/LPS_Transport"/>
</dbReference>
<dbReference type="InterPro" id="IPR003439">
    <property type="entry name" value="ABC_transporter-like_ATP-bd"/>
</dbReference>
<dbReference type="AlphaFoldDB" id="A0A1N6J306"/>
<dbReference type="PROSITE" id="PS00211">
    <property type="entry name" value="ABC_TRANSPORTER_1"/>
    <property type="match status" value="1"/>
</dbReference>
<protein>
    <submittedName>
        <fullName evidence="7">Amino acid/amide ABC transporter ATP-binding protein 1, HAAT family</fullName>
    </submittedName>
</protein>
<dbReference type="OrthoDB" id="9781337at2"/>
<dbReference type="InterPro" id="IPR017871">
    <property type="entry name" value="ABC_transporter-like_CS"/>
</dbReference>
<dbReference type="PANTHER" id="PTHR45772">
    <property type="entry name" value="CONSERVED COMPONENT OF ABC TRANSPORTER FOR NATURAL AMINO ACIDS-RELATED"/>
    <property type="match status" value="1"/>
</dbReference>
<dbReference type="EMBL" id="FSRU01000001">
    <property type="protein sequence ID" value="SIO38625.1"/>
    <property type="molecule type" value="Genomic_DNA"/>
</dbReference>
<dbReference type="GO" id="GO:0005886">
    <property type="term" value="C:plasma membrane"/>
    <property type="evidence" value="ECO:0007669"/>
    <property type="project" value="TreeGrafter"/>
</dbReference>
<proteinExistence type="predicted"/>
<feature type="domain" description="ABC transporter" evidence="6">
    <location>
        <begin position="5"/>
        <end position="250"/>
    </location>
</feature>
<evidence type="ECO:0000256" key="3">
    <source>
        <dbReference type="ARBA" id="ARBA00022519"/>
    </source>
</evidence>
<evidence type="ECO:0000259" key="6">
    <source>
        <dbReference type="PROSITE" id="PS50893"/>
    </source>
</evidence>
<dbReference type="GO" id="GO:0005524">
    <property type="term" value="F:ATP binding"/>
    <property type="evidence" value="ECO:0007669"/>
    <property type="project" value="UniProtKB-KW"/>
</dbReference>
<evidence type="ECO:0000256" key="1">
    <source>
        <dbReference type="ARBA" id="ARBA00022448"/>
    </source>
</evidence>
<accession>A0A1N6J306</accession>
<dbReference type="SUPFAM" id="SSF52540">
    <property type="entry name" value="P-loop containing nucleoside triphosphate hydrolases"/>
    <property type="match status" value="1"/>
</dbReference>
<evidence type="ECO:0000256" key="5">
    <source>
        <dbReference type="ARBA" id="ARBA00022840"/>
    </source>
</evidence>
<dbReference type="PANTHER" id="PTHR45772:SF9">
    <property type="entry name" value="CONSERVED COMPONENT OF ABC TRANSPORTER FOR NATURAL AMINO ACIDS"/>
    <property type="match status" value="1"/>
</dbReference>
<evidence type="ECO:0000256" key="2">
    <source>
        <dbReference type="ARBA" id="ARBA00022475"/>
    </source>
</evidence>
<keyword evidence="3" id="KW-0997">Cell inner membrane</keyword>
<evidence type="ECO:0000256" key="4">
    <source>
        <dbReference type="ARBA" id="ARBA00022741"/>
    </source>
</evidence>
<keyword evidence="4" id="KW-0547">Nucleotide-binding</keyword>
<dbReference type="RefSeq" id="WP_074296140.1">
    <property type="nucleotide sequence ID" value="NZ_FSRU01000001.1"/>
</dbReference>
<name>A0A1N6J306_9BURK</name>
<keyword evidence="8" id="KW-1185">Reference proteome</keyword>
<organism evidence="7 8">
    <name type="scientific">Paraburkholderia phenazinium</name>
    <dbReference type="NCBI Taxonomy" id="60549"/>
    <lineage>
        <taxon>Bacteria</taxon>
        <taxon>Pseudomonadati</taxon>
        <taxon>Pseudomonadota</taxon>
        <taxon>Betaproteobacteria</taxon>
        <taxon>Burkholderiales</taxon>
        <taxon>Burkholderiaceae</taxon>
        <taxon>Paraburkholderia</taxon>
    </lineage>
</organism>
<dbReference type="InterPro" id="IPR003593">
    <property type="entry name" value="AAA+_ATPase"/>
</dbReference>
<dbReference type="GO" id="GO:0016887">
    <property type="term" value="F:ATP hydrolysis activity"/>
    <property type="evidence" value="ECO:0007669"/>
    <property type="project" value="InterPro"/>
</dbReference>
<keyword evidence="5 7" id="KW-0067">ATP-binding</keyword>
<evidence type="ECO:0000313" key="8">
    <source>
        <dbReference type="Proteomes" id="UP000185151"/>
    </source>
</evidence>
<dbReference type="SMART" id="SM00382">
    <property type="entry name" value="AAA"/>
    <property type="match status" value="1"/>
</dbReference>
<dbReference type="Gene3D" id="3.40.50.300">
    <property type="entry name" value="P-loop containing nucleotide triphosphate hydrolases"/>
    <property type="match status" value="1"/>
</dbReference>
<dbReference type="CDD" id="cd03219">
    <property type="entry name" value="ABC_Mj1267_LivG_branched"/>
    <property type="match status" value="1"/>
</dbReference>
<dbReference type="PROSITE" id="PS50893">
    <property type="entry name" value="ABC_TRANSPORTER_2"/>
    <property type="match status" value="1"/>
</dbReference>